<sequence length="157" mass="17110">MSQDTQARTEAVAHLRFVRMAPRKLRRVADAIRGMSVSEALATLKFAGVFAAEPIEKLVRSAVANAGNNHSMNTDELYIARITVDGGPGGRFTKRLDPRAQGRAYFKRKRLSHVTVVVSESKPQKARFKRPGASVALPKATRRPAPAKTTATAKATE</sequence>
<name>E6PDJ7_9ZZZZ</name>
<proteinExistence type="inferred from homology"/>
<evidence type="ECO:0000256" key="2">
    <source>
        <dbReference type="ARBA" id="ARBA00022730"/>
    </source>
</evidence>
<feature type="compositionally biased region" description="Low complexity" evidence="6">
    <location>
        <begin position="143"/>
        <end position="157"/>
    </location>
</feature>
<dbReference type="AlphaFoldDB" id="E6PDJ7"/>
<keyword evidence="2" id="KW-0699">rRNA-binding</keyword>
<dbReference type="CDD" id="cd00336">
    <property type="entry name" value="Ribosomal_L22"/>
    <property type="match status" value="1"/>
</dbReference>
<reference evidence="7" key="1">
    <citation type="submission" date="2009-10" db="EMBL/GenBank/DDBJ databases">
        <title>Diversity of trophic interactions inside an arsenic-rich microbial ecosystem.</title>
        <authorList>
            <person name="Bertin P.N."/>
            <person name="Heinrich-Salmeron A."/>
            <person name="Pelletier E."/>
            <person name="Goulhen-Chollet F."/>
            <person name="Arsene-Ploetze F."/>
            <person name="Gallien S."/>
            <person name="Calteau A."/>
            <person name="Vallenet D."/>
            <person name="Casiot C."/>
            <person name="Chane-Woon-Ming B."/>
            <person name="Giloteaux L."/>
            <person name="Barakat M."/>
            <person name="Bonnefoy V."/>
            <person name="Bruneel O."/>
            <person name="Chandler M."/>
            <person name="Cleiss J."/>
            <person name="Duran R."/>
            <person name="Elbaz-Poulichet F."/>
            <person name="Fonknechten N."/>
            <person name="Lauga B."/>
            <person name="Mornico D."/>
            <person name="Ortet P."/>
            <person name="Schaeffer C."/>
            <person name="Siguier P."/>
            <person name="Alexander Thil Smith A."/>
            <person name="Van Dorsselaer A."/>
            <person name="Weissenbach J."/>
            <person name="Medigue C."/>
            <person name="Le Paslier D."/>
        </authorList>
    </citation>
    <scope>NUCLEOTIDE SEQUENCE</scope>
</reference>
<accession>E6PDJ7</accession>
<dbReference type="GO" id="GO:0019843">
    <property type="term" value="F:rRNA binding"/>
    <property type="evidence" value="ECO:0007669"/>
    <property type="project" value="UniProtKB-KW"/>
</dbReference>
<dbReference type="Gene3D" id="3.90.470.10">
    <property type="entry name" value="Ribosomal protein L22/L17"/>
    <property type="match status" value="1"/>
</dbReference>
<dbReference type="PANTHER" id="PTHR13501:SF8">
    <property type="entry name" value="LARGE RIBOSOMAL SUBUNIT PROTEIN UL22M"/>
    <property type="match status" value="1"/>
</dbReference>
<dbReference type="InterPro" id="IPR001063">
    <property type="entry name" value="Ribosomal_uL22"/>
</dbReference>
<dbReference type="SUPFAM" id="SSF54843">
    <property type="entry name" value="Ribosomal protein L22"/>
    <property type="match status" value="1"/>
</dbReference>
<evidence type="ECO:0000256" key="3">
    <source>
        <dbReference type="ARBA" id="ARBA00022884"/>
    </source>
</evidence>
<comment type="caution">
    <text evidence="7">The sequence shown here is derived from an EMBL/GenBank/DDBJ whole genome shotgun (WGS) entry which is preliminary data.</text>
</comment>
<dbReference type="NCBIfam" id="TIGR01044">
    <property type="entry name" value="rplV_bact"/>
    <property type="match status" value="1"/>
</dbReference>
<comment type="similarity">
    <text evidence="1">Belongs to the universal ribosomal protein uL22 family.</text>
</comment>
<dbReference type="GO" id="GO:0006412">
    <property type="term" value="P:translation"/>
    <property type="evidence" value="ECO:0007669"/>
    <property type="project" value="InterPro"/>
</dbReference>
<gene>
    <name evidence="7" type="primary">rplV</name>
    <name evidence="7" type="ORF">CARN1_1634</name>
    <name evidence="8" type="ORF">CARN4_1576</name>
</gene>
<evidence type="ECO:0000313" key="8">
    <source>
        <dbReference type="EMBL" id="CBI03411.1"/>
    </source>
</evidence>
<dbReference type="PANTHER" id="PTHR13501">
    <property type="entry name" value="CHLOROPLAST 50S RIBOSOMAL PROTEIN L22-RELATED"/>
    <property type="match status" value="1"/>
</dbReference>
<keyword evidence="4 7" id="KW-0689">Ribosomal protein</keyword>
<dbReference type="InterPro" id="IPR047867">
    <property type="entry name" value="Ribosomal_uL22_bac/org-type"/>
</dbReference>
<evidence type="ECO:0000256" key="1">
    <source>
        <dbReference type="ARBA" id="ARBA00009451"/>
    </source>
</evidence>
<keyword evidence="3" id="KW-0694">RNA-binding</keyword>
<dbReference type="PROSITE" id="PS00464">
    <property type="entry name" value="RIBOSOMAL_L22"/>
    <property type="match status" value="1"/>
</dbReference>
<feature type="region of interest" description="Disordered" evidence="6">
    <location>
        <begin position="121"/>
        <end position="157"/>
    </location>
</feature>
<evidence type="ECO:0000313" key="7">
    <source>
        <dbReference type="EMBL" id="CBH74532.1"/>
    </source>
</evidence>
<evidence type="ECO:0000256" key="6">
    <source>
        <dbReference type="SAM" id="MobiDB-lite"/>
    </source>
</evidence>
<evidence type="ECO:0000256" key="5">
    <source>
        <dbReference type="ARBA" id="ARBA00023274"/>
    </source>
</evidence>
<evidence type="ECO:0000256" key="4">
    <source>
        <dbReference type="ARBA" id="ARBA00022980"/>
    </source>
</evidence>
<protein>
    <submittedName>
        <fullName evidence="7">50S ribosomal protein L22</fullName>
    </submittedName>
</protein>
<dbReference type="Pfam" id="PF00237">
    <property type="entry name" value="Ribosomal_L22"/>
    <property type="match status" value="1"/>
</dbReference>
<organism evidence="7">
    <name type="scientific">mine drainage metagenome</name>
    <dbReference type="NCBI Taxonomy" id="410659"/>
    <lineage>
        <taxon>unclassified sequences</taxon>
        <taxon>metagenomes</taxon>
        <taxon>ecological metagenomes</taxon>
    </lineage>
</organism>
<dbReference type="InterPro" id="IPR036394">
    <property type="entry name" value="Ribosomal_uL22_sf"/>
</dbReference>
<dbReference type="GO" id="GO:0003735">
    <property type="term" value="F:structural constituent of ribosome"/>
    <property type="evidence" value="ECO:0007669"/>
    <property type="project" value="InterPro"/>
</dbReference>
<dbReference type="InterPro" id="IPR005727">
    <property type="entry name" value="Ribosomal_uL22_bac/chlpt-type"/>
</dbReference>
<dbReference type="GO" id="GO:0022625">
    <property type="term" value="C:cytosolic large ribosomal subunit"/>
    <property type="evidence" value="ECO:0007669"/>
    <property type="project" value="TreeGrafter"/>
</dbReference>
<dbReference type="EMBL" id="CABL01000002">
    <property type="protein sequence ID" value="CBH74532.1"/>
    <property type="molecule type" value="Genomic_DNA"/>
</dbReference>
<keyword evidence="5" id="KW-0687">Ribonucleoprotein</keyword>
<dbReference type="InterPro" id="IPR018260">
    <property type="entry name" value="Ribosomal_uL22_CS"/>
</dbReference>
<dbReference type="HAMAP" id="MF_01331_B">
    <property type="entry name" value="Ribosomal_uL22_B"/>
    <property type="match status" value="1"/>
</dbReference>
<dbReference type="EMBL" id="CABO01000061">
    <property type="protein sequence ID" value="CBI03411.1"/>
    <property type="molecule type" value="Genomic_DNA"/>
</dbReference>